<dbReference type="Pfam" id="PF13561">
    <property type="entry name" value="adh_short_C2"/>
    <property type="match status" value="1"/>
</dbReference>
<dbReference type="Proteomes" id="UP000008229">
    <property type="component" value="Chromosome"/>
</dbReference>
<dbReference type="HOGENOM" id="CLU_010194_1_1_11"/>
<dbReference type="InterPro" id="IPR036291">
    <property type="entry name" value="NAD(P)-bd_dom_sf"/>
</dbReference>
<dbReference type="InterPro" id="IPR020904">
    <property type="entry name" value="Sc_DH/Rdtase_CS"/>
</dbReference>
<organism evidence="3 4">
    <name type="scientific">Conexibacter woesei (strain DSM 14684 / CCUG 47730 / CIP 108061 / JCM 11494 / NBRC 100937 / ID131577)</name>
    <dbReference type="NCBI Taxonomy" id="469383"/>
    <lineage>
        <taxon>Bacteria</taxon>
        <taxon>Bacillati</taxon>
        <taxon>Actinomycetota</taxon>
        <taxon>Thermoleophilia</taxon>
        <taxon>Solirubrobacterales</taxon>
        <taxon>Conexibacteraceae</taxon>
        <taxon>Conexibacter</taxon>
    </lineage>
</organism>
<keyword evidence="2" id="KW-0560">Oxidoreductase</keyword>
<dbReference type="eggNOG" id="COG1028">
    <property type="taxonomic scope" value="Bacteria"/>
</dbReference>
<comment type="similarity">
    <text evidence="1">Belongs to the short-chain dehydrogenases/reductases (SDR) family.</text>
</comment>
<dbReference type="KEGG" id="cwo:Cwoe_0833"/>
<dbReference type="GO" id="GO:0030497">
    <property type="term" value="P:fatty acid elongation"/>
    <property type="evidence" value="ECO:0007669"/>
    <property type="project" value="TreeGrafter"/>
</dbReference>
<evidence type="ECO:0000313" key="4">
    <source>
        <dbReference type="Proteomes" id="UP000008229"/>
    </source>
</evidence>
<reference evidence="3 4" key="1">
    <citation type="journal article" date="2010" name="Stand. Genomic Sci.">
        <title>Complete genome sequence of Conexibacter woesei type strain (ID131577).</title>
        <authorList>
            <person name="Pukall R."/>
            <person name="Lapidus A."/>
            <person name="Glavina Del Rio T."/>
            <person name="Copeland A."/>
            <person name="Tice H."/>
            <person name="Cheng J.-F."/>
            <person name="Lucas S."/>
            <person name="Chen F."/>
            <person name="Nolan M."/>
            <person name="Bruce D."/>
            <person name="Goodwin L."/>
            <person name="Pitluck S."/>
            <person name="Mavromatis K."/>
            <person name="Ivanova N."/>
            <person name="Ovchinnikova G."/>
            <person name="Pati A."/>
            <person name="Chen A."/>
            <person name="Palaniappan K."/>
            <person name="Land M."/>
            <person name="Hauser L."/>
            <person name="Chang Y.-J."/>
            <person name="Jeffries C.D."/>
            <person name="Chain P."/>
            <person name="Meincke L."/>
            <person name="Sims D."/>
            <person name="Brettin T."/>
            <person name="Detter J.C."/>
            <person name="Rohde M."/>
            <person name="Goeker M."/>
            <person name="Bristow J."/>
            <person name="Eisen J.A."/>
            <person name="Markowitz V."/>
            <person name="Kyrpides N.C."/>
            <person name="Klenk H.-P."/>
            <person name="Hugenholtz P."/>
        </authorList>
    </citation>
    <scope>NUCLEOTIDE SEQUENCE [LARGE SCALE GENOMIC DNA]</scope>
    <source>
        <strain evidence="4">DSM 14684 / CIP 108061 / JCM 11494 / NBRC 100937 / ID131577</strain>
    </source>
</reference>
<proteinExistence type="inferred from homology"/>
<evidence type="ECO:0000256" key="1">
    <source>
        <dbReference type="ARBA" id="ARBA00006484"/>
    </source>
</evidence>
<dbReference type="OrthoDB" id="286404at2"/>
<accession>D3FAJ7</accession>
<dbReference type="InterPro" id="IPR002347">
    <property type="entry name" value="SDR_fam"/>
</dbReference>
<dbReference type="PRINTS" id="PR00080">
    <property type="entry name" value="SDRFAMILY"/>
</dbReference>
<dbReference type="PRINTS" id="PR00081">
    <property type="entry name" value="GDHRDH"/>
</dbReference>
<gene>
    <name evidence="3" type="ordered locus">Cwoe_0833</name>
</gene>
<dbReference type="AlphaFoldDB" id="D3FAJ7"/>
<name>D3FAJ7_CONWI</name>
<dbReference type="GO" id="GO:0016616">
    <property type="term" value="F:oxidoreductase activity, acting on the CH-OH group of donors, NAD or NADP as acceptor"/>
    <property type="evidence" value="ECO:0007669"/>
    <property type="project" value="TreeGrafter"/>
</dbReference>
<keyword evidence="4" id="KW-1185">Reference proteome</keyword>
<reference evidence="4" key="2">
    <citation type="submission" date="2010-01" db="EMBL/GenBank/DDBJ databases">
        <title>The complete genome of Conexibacter woesei DSM 14684.</title>
        <authorList>
            <consortium name="US DOE Joint Genome Institute (JGI-PGF)"/>
            <person name="Lucas S."/>
            <person name="Copeland A."/>
            <person name="Lapidus A."/>
            <person name="Glavina del Rio T."/>
            <person name="Dalin E."/>
            <person name="Tice H."/>
            <person name="Bruce D."/>
            <person name="Goodwin L."/>
            <person name="Pitluck S."/>
            <person name="Kyrpides N."/>
            <person name="Mavromatis K."/>
            <person name="Ivanova N."/>
            <person name="Mikhailova N."/>
            <person name="Chertkov O."/>
            <person name="Brettin T."/>
            <person name="Detter J.C."/>
            <person name="Han C."/>
            <person name="Larimer F."/>
            <person name="Land M."/>
            <person name="Hauser L."/>
            <person name="Markowitz V."/>
            <person name="Cheng J.-F."/>
            <person name="Hugenholtz P."/>
            <person name="Woyke T."/>
            <person name="Wu D."/>
            <person name="Pukall R."/>
            <person name="Steenblock K."/>
            <person name="Schneider S."/>
            <person name="Klenk H.-P."/>
            <person name="Eisen J.A."/>
        </authorList>
    </citation>
    <scope>NUCLEOTIDE SEQUENCE [LARGE SCALE GENOMIC DNA]</scope>
    <source>
        <strain evidence="4">DSM 14684 / CIP 108061 / JCM 11494 / NBRC 100937 / ID131577</strain>
    </source>
</reference>
<dbReference type="Gene3D" id="3.40.50.720">
    <property type="entry name" value="NAD(P)-binding Rossmann-like Domain"/>
    <property type="match status" value="1"/>
</dbReference>
<dbReference type="SUPFAM" id="SSF51735">
    <property type="entry name" value="NAD(P)-binding Rossmann-fold domains"/>
    <property type="match status" value="1"/>
</dbReference>
<dbReference type="EMBL" id="CP001854">
    <property type="protein sequence ID" value="ADB49266.1"/>
    <property type="molecule type" value="Genomic_DNA"/>
</dbReference>
<dbReference type="STRING" id="469383.Cwoe_0833"/>
<dbReference type="PROSITE" id="PS00061">
    <property type="entry name" value="ADH_SHORT"/>
    <property type="match status" value="1"/>
</dbReference>
<dbReference type="PANTHER" id="PTHR42760">
    <property type="entry name" value="SHORT-CHAIN DEHYDROGENASES/REDUCTASES FAMILY MEMBER"/>
    <property type="match status" value="1"/>
</dbReference>
<protein>
    <submittedName>
        <fullName evidence="3">Short-chain dehydrogenase/reductase SDR</fullName>
    </submittedName>
</protein>
<sequence>MHERSPAATLDQLALPSLTGKVAWVTGASRGIGRVIALALGAAGADVLLSARDGDRLAGVAGELRALGREVELATGSVEDADDVRRAADHAGERWGRVDVLVNNAGICPDFKPAEHVAEHDWSTVLDVNLHGTLRCCQAVLPLMEPVGGSIVNVSSVHGSRTHERLAAYAASKAGVERLTQTLAIEWARRGIRVNAVAPGYVETDLTAGLLSHPHWRERMLARTPLGRFATATEIALPVVFLASGASSYVTGTTLQVDGGWTAQ</sequence>
<evidence type="ECO:0000313" key="3">
    <source>
        <dbReference type="EMBL" id="ADB49266.1"/>
    </source>
</evidence>
<dbReference type="NCBIfam" id="NF005559">
    <property type="entry name" value="PRK07231.1"/>
    <property type="match status" value="1"/>
</dbReference>
<dbReference type="FunFam" id="3.40.50.720:FF:000084">
    <property type="entry name" value="Short-chain dehydrogenase reductase"/>
    <property type="match status" value="1"/>
</dbReference>
<dbReference type="RefSeq" id="WP_012932319.1">
    <property type="nucleotide sequence ID" value="NC_013739.1"/>
</dbReference>
<evidence type="ECO:0000256" key="2">
    <source>
        <dbReference type="ARBA" id="ARBA00023002"/>
    </source>
</evidence>
<dbReference type="PANTHER" id="PTHR42760:SF40">
    <property type="entry name" value="3-OXOACYL-[ACYL-CARRIER-PROTEIN] REDUCTASE, CHLOROPLASTIC"/>
    <property type="match status" value="1"/>
</dbReference>